<keyword evidence="1" id="KW-0732">Signal</keyword>
<evidence type="ECO:0000256" key="1">
    <source>
        <dbReference type="SAM" id="SignalP"/>
    </source>
</evidence>
<protein>
    <recommendedName>
        <fullName evidence="4">Carboxypeptidase regulatory-like domain-containing protein</fullName>
    </recommendedName>
</protein>
<name>A0A2Z3H8N8_9BACT</name>
<feature type="signal peptide" evidence="1">
    <location>
        <begin position="1"/>
        <end position="17"/>
    </location>
</feature>
<keyword evidence="3" id="KW-1185">Reference proteome</keyword>
<sequence length="141" mass="14612">MKVIVLVRRSFIAFASAAAVSCGGAERSDVQPVRGTCLAAGRPAVGARVVLVPVAAGRGSPASGVAGSDGTFRLTTVTKDDGAKEGEYAVTITWPDPQRANGDGTGEAADRLRGAYRDPAKPFCRVTVRPGENELPPFEIK</sequence>
<accession>A0A2Z3H8N8</accession>
<feature type="chain" id="PRO_5016432106" description="Carboxypeptidase regulatory-like domain-containing protein" evidence="1">
    <location>
        <begin position="18"/>
        <end position="141"/>
    </location>
</feature>
<evidence type="ECO:0000313" key="2">
    <source>
        <dbReference type="EMBL" id="AWM39956.1"/>
    </source>
</evidence>
<organism evidence="2 3">
    <name type="scientific">Gemmata obscuriglobus</name>
    <dbReference type="NCBI Taxonomy" id="114"/>
    <lineage>
        <taxon>Bacteria</taxon>
        <taxon>Pseudomonadati</taxon>
        <taxon>Planctomycetota</taxon>
        <taxon>Planctomycetia</taxon>
        <taxon>Gemmatales</taxon>
        <taxon>Gemmataceae</taxon>
        <taxon>Gemmata</taxon>
    </lineage>
</organism>
<dbReference type="Proteomes" id="UP000245802">
    <property type="component" value="Chromosome"/>
</dbReference>
<reference evidence="2 3" key="1">
    <citation type="submission" date="2018-01" db="EMBL/GenBank/DDBJ databases">
        <title>G. obscuriglobus.</title>
        <authorList>
            <person name="Franke J."/>
            <person name="Blomberg W."/>
            <person name="Selmecki A."/>
        </authorList>
    </citation>
    <scope>NUCLEOTIDE SEQUENCE [LARGE SCALE GENOMIC DNA]</scope>
    <source>
        <strain evidence="2 3">DSM 5831</strain>
    </source>
</reference>
<evidence type="ECO:0000313" key="3">
    <source>
        <dbReference type="Proteomes" id="UP000245802"/>
    </source>
</evidence>
<dbReference type="AlphaFoldDB" id="A0A2Z3H8N8"/>
<dbReference type="PROSITE" id="PS51257">
    <property type="entry name" value="PROKAR_LIPOPROTEIN"/>
    <property type="match status" value="1"/>
</dbReference>
<gene>
    <name evidence="2" type="ORF">C1280_25085</name>
</gene>
<dbReference type="OrthoDB" id="285058at2"/>
<proteinExistence type="predicted"/>
<evidence type="ECO:0008006" key="4">
    <source>
        <dbReference type="Google" id="ProtNLM"/>
    </source>
</evidence>
<dbReference type="RefSeq" id="WP_010034602.1">
    <property type="nucleotide sequence ID" value="NZ_CP025958.1"/>
</dbReference>
<dbReference type="EMBL" id="CP025958">
    <property type="protein sequence ID" value="AWM39956.1"/>
    <property type="molecule type" value="Genomic_DNA"/>
</dbReference>
<dbReference type="KEGG" id="gog:C1280_25085"/>